<comment type="caution">
    <text evidence="2">The sequence shown here is derived from an EMBL/GenBank/DDBJ whole genome shotgun (WGS) entry which is preliminary data.</text>
</comment>
<organism evidence="2 3">
    <name type="scientific">Streptomyces thermodiastaticus</name>
    <dbReference type="NCBI Taxonomy" id="44061"/>
    <lineage>
        <taxon>Bacteria</taxon>
        <taxon>Bacillati</taxon>
        <taxon>Actinomycetota</taxon>
        <taxon>Actinomycetes</taxon>
        <taxon>Kitasatosporales</taxon>
        <taxon>Streptomycetaceae</taxon>
        <taxon>Streptomyces</taxon>
    </lineage>
</organism>
<dbReference type="InterPro" id="IPR036291">
    <property type="entry name" value="NAD(P)-bd_dom_sf"/>
</dbReference>
<protein>
    <submittedName>
        <fullName evidence="2">Uncharacterized protein YbjT (DUF2867 family)</fullName>
    </submittedName>
</protein>
<sequence>MSAGIAVSVAKERVMIIVTGATGKLGRLVVEKLLDRMPAAEVGVSVRDPRKARDLADRGVRVRQGSFTDPGSLAHAFEGATQVLLISVDKMGEECVKQHRTGVEAAVTAGARRVLYTGHAGGGSASRFQACRDHAATEEILRTSGVPYTVLRNGFYASSALDFLAPGLDSGRVALPADGPVSWTAHADLAEATAVILADEGRFEGATPSLTGPEALTFDDLARIATEVTGRTVTREVAPDEEFRAGLTRKGVPDELAGQLLGIFEASRAGEFAAVGPTLAELIGREPVGVAAQLRERVARG</sequence>
<dbReference type="SUPFAM" id="SSF51735">
    <property type="entry name" value="NAD(P)-binding Rossmann-fold domains"/>
    <property type="match status" value="1"/>
</dbReference>
<dbReference type="InterPro" id="IPR008030">
    <property type="entry name" value="NmrA-like"/>
</dbReference>
<dbReference type="Gene3D" id="3.90.25.10">
    <property type="entry name" value="UDP-galactose 4-epimerase, domain 1"/>
    <property type="match status" value="1"/>
</dbReference>
<keyword evidence="3" id="KW-1185">Reference proteome</keyword>
<name>A0ABU0KI43_9ACTN</name>
<dbReference type="Proteomes" id="UP001236795">
    <property type="component" value="Unassembled WGS sequence"/>
</dbReference>
<evidence type="ECO:0000313" key="3">
    <source>
        <dbReference type="Proteomes" id="UP001236795"/>
    </source>
</evidence>
<accession>A0ABU0KI43</accession>
<evidence type="ECO:0000313" key="2">
    <source>
        <dbReference type="EMBL" id="MDQ0488126.1"/>
    </source>
</evidence>
<evidence type="ECO:0000259" key="1">
    <source>
        <dbReference type="Pfam" id="PF05368"/>
    </source>
</evidence>
<feature type="domain" description="NmrA-like" evidence="1">
    <location>
        <begin position="15"/>
        <end position="267"/>
    </location>
</feature>
<dbReference type="PANTHER" id="PTHR47129:SF1">
    <property type="entry name" value="NMRA-LIKE DOMAIN-CONTAINING PROTEIN"/>
    <property type="match status" value="1"/>
</dbReference>
<dbReference type="Gene3D" id="3.40.50.720">
    <property type="entry name" value="NAD(P)-binding Rossmann-like Domain"/>
    <property type="match status" value="1"/>
</dbReference>
<reference evidence="2 3" key="1">
    <citation type="submission" date="2023-07" db="EMBL/GenBank/DDBJ databases">
        <title>Genomic Encyclopedia of Type Strains, Phase IV (KMG-IV): sequencing the most valuable type-strain genomes for metagenomic binning, comparative biology and taxonomic classification.</title>
        <authorList>
            <person name="Goeker M."/>
        </authorList>
    </citation>
    <scope>NUCLEOTIDE SEQUENCE [LARGE SCALE GENOMIC DNA]</scope>
    <source>
        <strain evidence="2 3">DSM 40573</strain>
    </source>
</reference>
<dbReference type="InterPro" id="IPR052718">
    <property type="entry name" value="NmrA-type_oxidoreductase"/>
</dbReference>
<dbReference type="PANTHER" id="PTHR47129">
    <property type="entry name" value="QUINONE OXIDOREDUCTASE 2"/>
    <property type="match status" value="1"/>
</dbReference>
<dbReference type="EMBL" id="JAUSWC010000009">
    <property type="protein sequence ID" value="MDQ0488126.1"/>
    <property type="molecule type" value="Genomic_DNA"/>
</dbReference>
<dbReference type="Pfam" id="PF05368">
    <property type="entry name" value="NmrA"/>
    <property type="match status" value="1"/>
</dbReference>
<proteinExistence type="predicted"/>
<dbReference type="CDD" id="cd05269">
    <property type="entry name" value="TMR_SDR_a"/>
    <property type="match status" value="1"/>
</dbReference>
<gene>
    <name evidence="2" type="ORF">QO019_002981</name>
</gene>